<sequence>MSNRIPRLVLPVLLAGIGVAACQSGESPDPAAESVAPEQEVAAVSDGTAAQAGPGPEAGQGVEILATGMDAMAKLGGSMQAAAEACGQGSKTELDAARRQQKEMFVRQGGSEAAFDAAFEQAYASARAKFEATTDSERQAACSELSQFPETM</sequence>
<evidence type="ECO:0000313" key="3">
    <source>
        <dbReference type="EMBL" id="TQD45678.1"/>
    </source>
</evidence>
<proteinExistence type="predicted"/>
<dbReference type="Proteomes" id="UP000318212">
    <property type="component" value="Unassembled WGS sequence"/>
</dbReference>
<evidence type="ECO:0000256" key="2">
    <source>
        <dbReference type="SAM" id="SignalP"/>
    </source>
</evidence>
<name>A0A508ACX0_9GAMM</name>
<feature type="compositionally biased region" description="Low complexity" evidence="1">
    <location>
        <begin position="49"/>
        <end position="60"/>
    </location>
</feature>
<dbReference type="AlphaFoldDB" id="A0A508ACX0"/>
<keyword evidence="4" id="KW-1185">Reference proteome</keyword>
<dbReference type="PROSITE" id="PS51257">
    <property type="entry name" value="PROKAR_LIPOPROTEIN"/>
    <property type="match status" value="1"/>
</dbReference>
<comment type="caution">
    <text evidence="3">The sequence shown here is derived from an EMBL/GenBank/DDBJ whole genome shotgun (WGS) entry which is preliminary data.</text>
</comment>
<reference evidence="3 4" key="1">
    <citation type="submission" date="2019-06" db="EMBL/GenBank/DDBJ databases">
        <title>Lysobacter alkalisoli sp. nov. isolated from saline soil.</title>
        <authorList>
            <person name="Sun J.-Q."/>
            <person name="Xu L."/>
        </authorList>
    </citation>
    <scope>NUCLEOTIDE SEQUENCE [LARGE SCALE GENOMIC DNA]</scope>
    <source>
        <strain evidence="3 4">JCM 31130</strain>
    </source>
</reference>
<organism evidence="3 4">
    <name type="scientific">Marilutibacter aestuarii</name>
    <dbReference type="NCBI Taxonomy" id="1706195"/>
    <lineage>
        <taxon>Bacteria</taxon>
        <taxon>Pseudomonadati</taxon>
        <taxon>Pseudomonadota</taxon>
        <taxon>Gammaproteobacteria</taxon>
        <taxon>Lysobacterales</taxon>
        <taxon>Lysobacteraceae</taxon>
        <taxon>Marilutibacter</taxon>
    </lineage>
</organism>
<keyword evidence="2" id="KW-0732">Signal</keyword>
<evidence type="ECO:0000313" key="4">
    <source>
        <dbReference type="Proteomes" id="UP000318212"/>
    </source>
</evidence>
<accession>A0A508ACX0</accession>
<feature type="region of interest" description="Disordered" evidence="1">
    <location>
        <begin position="24"/>
        <end position="60"/>
    </location>
</feature>
<protein>
    <submittedName>
        <fullName evidence="3">Uncharacterized protein</fullName>
    </submittedName>
</protein>
<gene>
    <name evidence="3" type="ORF">FKV25_07565</name>
</gene>
<evidence type="ECO:0000256" key="1">
    <source>
        <dbReference type="SAM" id="MobiDB-lite"/>
    </source>
</evidence>
<feature type="chain" id="PRO_5021372556" evidence="2">
    <location>
        <begin position="21"/>
        <end position="152"/>
    </location>
</feature>
<feature type="signal peptide" evidence="2">
    <location>
        <begin position="1"/>
        <end position="20"/>
    </location>
</feature>
<dbReference type="EMBL" id="VICE01000071">
    <property type="protein sequence ID" value="TQD45678.1"/>
    <property type="molecule type" value="Genomic_DNA"/>
</dbReference>